<reference evidence="1" key="1">
    <citation type="submission" date="2021-02" db="EMBL/GenBank/DDBJ databases">
        <authorList>
            <consortium name="DOE Joint Genome Institute"/>
            <person name="Ahrendt S."/>
            <person name="Looney B.P."/>
            <person name="Miyauchi S."/>
            <person name="Morin E."/>
            <person name="Drula E."/>
            <person name="Courty P.E."/>
            <person name="Chicoki N."/>
            <person name="Fauchery L."/>
            <person name="Kohler A."/>
            <person name="Kuo A."/>
            <person name="Labutti K."/>
            <person name="Pangilinan J."/>
            <person name="Lipzen A."/>
            <person name="Riley R."/>
            <person name="Andreopoulos W."/>
            <person name="He G."/>
            <person name="Johnson J."/>
            <person name="Barry K.W."/>
            <person name="Grigoriev I.V."/>
            <person name="Nagy L."/>
            <person name="Hibbett D."/>
            <person name="Henrissat B."/>
            <person name="Matheny P.B."/>
            <person name="Labbe J."/>
            <person name="Martin F."/>
        </authorList>
    </citation>
    <scope>NUCLEOTIDE SEQUENCE</scope>
    <source>
        <strain evidence="1">FP105234-sp</strain>
    </source>
</reference>
<gene>
    <name evidence="1" type="ORF">FA95DRAFT_1602013</name>
</gene>
<evidence type="ECO:0000313" key="1">
    <source>
        <dbReference type="EMBL" id="KAI0052361.1"/>
    </source>
</evidence>
<reference evidence="1" key="2">
    <citation type="journal article" date="2022" name="New Phytol.">
        <title>Evolutionary transition to the ectomycorrhizal habit in the genomes of a hyperdiverse lineage of mushroom-forming fungi.</title>
        <authorList>
            <person name="Looney B."/>
            <person name="Miyauchi S."/>
            <person name="Morin E."/>
            <person name="Drula E."/>
            <person name="Courty P.E."/>
            <person name="Kohler A."/>
            <person name="Kuo A."/>
            <person name="LaButti K."/>
            <person name="Pangilinan J."/>
            <person name="Lipzen A."/>
            <person name="Riley R."/>
            <person name="Andreopoulos W."/>
            <person name="He G."/>
            <person name="Johnson J."/>
            <person name="Nolan M."/>
            <person name="Tritt A."/>
            <person name="Barry K.W."/>
            <person name="Grigoriev I.V."/>
            <person name="Nagy L.G."/>
            <person name="Hibbett D."/>
            <person name="Henrissat B."/>
            <person name="Matheny P.B."/>
            <person name="Labbe J."/>
            <person name="Martin F.M."/>
        </authorList>
    </citation>
    <scope>NUCLEOTIDE SEQUENCE</scope>
    <source>
        <strain evidence="1">FP105234-sp</strain>
    </source>
</reference>
<comment type="caution">
    <text evidence="1">The sequence shown here is derived from an EMBL/GenBank/DDBJ whole genome shotgun (WGS) entry which is preliminary data.</text>
</comment>
<protein>
    <submittedName>
        <fullName evidence="1">Uncharacterized protein</fullName>
    </submittedName>
</protein>
<dbReference type="Proteomes" id="UP000814033">
    <property type="component" value="Unassembled WGS sequence"/>
</dbReference>
<sequence length="207" mass="21715">MPPDEEADDTIVRDELRALPELELVMDIAFILPEAELAMVRVVTDGDIDFVLEGAVAVDVEVALESVVEVEFVDVGVVADGEGEGTATVREEEFDSSLDRPSGSGVLPPPRMLRGVDDSVALTDKTGLPEDGAGGRGSLGGEPELREGARETGGDVEALDRADRAGTAAADRPRVADKDAEIAGGGPRVRESEAERARVAGICKTHQ</sequence>
<organism evidence="1 2">
    <name type="scientific">Auriscalpium vulgare</name>
    <dbReference type="NCBI Taxonomy" id="40419"/>
    <lineage>
        <taxon>Eukaryota</taxon>
        <taxon>Fungi</taxon>
        <taxon>Dikarya</taxon>
        <taxon>Basidiomycota</taxon>
        <taxon>Agaricomycotina</taxon>
        <taxon>Agaricomycetes</taxon>
        <taxon>Russulales</taxon>
        <taxon>Auriscalpiaceae</taxon>
        <taxon>Auriscalpium</taxon>
    </lineage>
</organism>
<name>A0ACB8S8R4_9AGAM</name>
<accession>A0ACB8S8R4</accession>
<keyword evidence="2" id="KW-1185">Reference proteome</keyword>
<evidence type="ECO:0000313" key="2">
    <source>
        <dbReference type="Proteomes" id="UP000814033"/>
    </source>
</evidence>
<dbReference type="EMBL" id="MU275846">
    <property type="protein sequence ID" value="KAI0052361.1"/>
    <property type="molecule type" value="Genomic_DNA"/>
</dbReference>
<proteinExistence type="predicted"/>